<dbReference type="eggNOG" id="arCOG06593">
    <property type="taxonomic scope" value="Archaea"/>
</dbReference>
<evidence type="ECO:0000313" key="1">
    <source>
        <dbReference type="EMBL" id="ABO34383.1"/>
    </source>
</evidence>
<dbReference type="HOGENOM" id="CLU_138333_0_0_2"/>
<sequence>MINEIIGYSIVKNTKISSEFLAYTQNFSRTMNSDFKKVDPMLYLDLVMETMHIFRILEDELDSISLLNNEKNTLDLFKGYKKWNYLKPYDNNYIMFATLKSEKFGIEYLLLKPSELKKFENDFEIVYSAILPNKYAIKSLYRIFMKAANKLSTSKN</sequence>
<name>A4FW12_METM5</name>
<gene>
    <name evidence="1" type="ordered locus">MmarC5_0066</name>
</gene>
<dbReference type="RefSeq" id="WP_011867845.1">
    <property type="nucleotide sequence ID" value="NC_009135.1"/>
</dbReference>
<reference evidence="1 2" key="1">
    <citation type="submission" date="2007-03" db="EMBL/GenBank/DDBJ databases">
        <title>Complete sequence of chromosome of Methanococcus maripaludis C5.</title>
        <authorList>
            <consortium name="US DOE Joint Genome Institute"/>
            <person name="Copeland A."/>
            <person name="Lucas S."/>
            <person name="Lapidus A."/>
            <person name="Barry K."/>
            <person name="Glavina del Rio T."/>
            <person name="Dalin E."/>
            <person name="Tice H."/>
            <person name="Pitluck S."/>
            <person name="Chertkov O."/>
            <person name="Brettin T."/>
            <person name="Bruce D."/>
            <person name="Han C."/>
            <person name="Detter J.C."/>
            <person name="Schmutz J."/>
            <person name="Larimer F."/>
            <person name="Land M."/>
            <person name="Hauser L."/>
            <person name="Kyrpides N."/>
            <person name="Mikhailova N."/>
            <person name="Sieprawska-Lupa M."/>
            <person name="Whitman W.B."/>
            <person name="Richardson P."/>
        </authorList>
    </citation>
    <scope>NUCLEOTIDE SEQUENCE [LARGE SCALE GENOMIC DNA]</scope>
    <source>
        <strain evidence="2">C5 / ATCC BAA-1333</strain>
    </source>
</reference>
<dbReference type="OrthoDB" id="60431at2157"/>
<accession>A4FW12</accession>
<dbReference type="AlphaFoldDB" id="A4FW12"/>
<dbReference type="GeneID" id="4927536"/>
<evidence type="ECO:0000313" key="2">
    <source>
        <dbReference type="Proteomes" id="UP000000253"/>
    </source>
</evidence>
<organism evidence="1 2">
    <name type="scientific">Methanococcus maripaludis (strain C5 / ATCC BAA-1333)</name>
    <dbReference type="NCBI Taxonomy" id="402880"/>
    <lineage>
        <taxon>Archaea</taxon>
        <taxon>Methanobacteriati</taxon>
        <taxon>Methanobacteriota</taxon>
        <taxon>Methanomada group</taxon>
        <taxon>Methanococci</taxon>
        <taxon>Methanococcales</taxon>
        <taxon>Methanococcaceae</taxon>
        <taxon>Methanococcus</taxon>
    </lineage>
</organism>
<dbReference type="EMBL" id="CP000609">
    <property type="protein sequence ID" value="ABO34383.1"/>
    <property type="molecule type" value="Genomic_DNA"/>
</dbReference>
<dbReference type="KEGG" id="mmq:MmarC5_0066"/>
<dbReference type="Proteomes" id="UP000000253">
    <property type="component" value="Chromosome"/>
</dbReference>
<protein>
    <submittedName>
        <fullName evidence="1">Uncharacterized protein</fullName>
    </submittedName>
</protein>
<proteinExistence type="predicted"/>
<dbReference type="STRING" id="402880.MmarC5_0066"/>